<dbReference type="EMBL" id="BAAART010000055">
    <property type="protein sequence ID" value="GAA2231431.1"/>
    <property type="molecule type" value="Genomic_DNA"/>
</dbReference>
<name>A0ABN3DHI1_9ACTN</name>
<evidence type="ECO:0000313" key="1">
    <source>
        <dbReference type="EMBL" id="GAA2231431.1"/>
    </source>
</evidence>
<sequence>MWGPHLPCERKAEHFLAFVCIAASPLGYRRLTNLNDLSEDDRQRPRICPALTRRQSAIRPALFPAVPAAGWSPA</sequence>
<gene>
    <name evidence="1" type="ORF">GCM10010104_26600</name>
</gene>
<proteinExistence type="predicted"/>
<organism evidence="1 2">
    <name type="scientific">Streptomyces indiaensis</name>
    <dbReference type="NCBI Taxonomy" id="284033"/>
    <lineage>
        <taxon>Bacteria</taxon>
        <taxon>Bacillati</taxon>
        <taxon>Actinomycetota</taxon>
        <taxon>Actinomycetes</taxon>
        <taxon>Kitasatosporales</taxon>
        <taxon>Streptomycetaceae</taxon>
        <taxon>Streptomyces</taxon>
    </lineage>
</organism>
<protein>
    <submittedName>
        <fullName evidence="1">Uncharacterized protein</fullName>
    </submittedName>
</protein>
<reference evidence="1 2" key="1">
    <citation type="journal article" date="2019" name="Int. J. Syst. Evol. Microbiol.">
        <title>The Global Catalogue of Microorganisms (GCM) 10K type strain sequencing project: providing services to taxonomists for standard genome sequencing and annotation.</title>
        <authorList>
            <consortium name="The Broad Institute Genomics Platform"/>
            <consortium name="The Broad Institute Genome Sequencing Center for Infectious Disease"/>
            <person name="Wu L."/>
            <person name="Ma J."/>
        </authorList>
    </citation>
    <scope>NUCLEOTIDE SEQUENCE [LARGE SCALE GENOMIC DNA]</scope>
    <source>
        <strain evidence="1 2">JCM 3053</strain>
    </source>
</reference>
<dbReference type="Proteomes" id="UP001501474">
    <property type="component" value="Unassembled WGS sequence"/>
</dbReference>
<keyword evidence="2" id="KW-1185">Reference proteome</keyword>
<comment type="caution">
    <text evidence="1">The sequence shown here is derived from an EMBL/GenBank/DDBJ whole genome shotgun (WGS) entry which is preliminary data.</text>
</comment>
<evidence type="ECO:0000313" key="2">
    <source>
        <dbReference type="Proteomes" id="UP001501474"/>
    </source>
</evidence>
<accession>A0ABN3DHI1</accession>